<comment type="caution">
    <text evidence="1">The sequence shown here is derived from an EMBL/GenBank/DDBJ whole genome shotgun (WGS) entry which is preliminary data.</text>
</comment>
<gene>
    <name evidence="1" type="ORF">Ahy_A04g017719</name>
</gene>
<dbReference type="AlphaFoldDB" id="A0A445DBW0"/>
<dbReference type="Gramene" id="arahy.Tifrunner.gnm2.ann2.Ah04g394100.1">
    <property type="protein sequence ID" value="arahy.Tifrunner.gnm2.ann2.Ah04g394100.1-CDS"/>
    <property type="gene ID" value="arahy.Tifrunner.gnm2.ann2.Ah04g394100"/>
</dbReference>
<name>A0A445DBW0_ARAHY</name>
<evidence type="ECO:0000313" key="1">
    <source>
        <dbReference type="EMBL" id="RYR60661.1"/>
    </source>
</evidence>
<reference evidence="1 2" key="1">
    <citation type="submission" date="2019-01" db="EMBL/GenBank/DDBJ databases">
        <title>Sequencing of cultivated peanut Arachis hypogaea provides insights into genome evolution and oil improvement.</title>
        <authorList>
            <person name="Chen X."/>
        </authorList>
    </citation>
    <scope>NUCLEOTIDE SEQUENCE [LARGE SCALE GENOMIC DNA]</scope>
    <source>
        <strain evidence="2">cv. Fuhuasheng</strain>
        <tissue evidence="1">Leaves</tissue>
    </source>
</reference>
<dbReference type="SMR" id="A0A445DBW0"/>
<organism evidence="1 2">
    <name type="scientific">Arachis hypogaea</name>
    <name type="common">Peanut</name>
    <dbReference type="NCBI Taxonomy" id="3818"/>
    <lineage>
        <taxon>Eukaryota</taxon>
        <taxon>Viridiplantae</taxon>
        <taxon>Streptophyta</taxon>
        <taxon>Embryophyta</taxon>
        <taxon>Tracheophyta</taxon>
        <taxon>Spermatophyta</taxon>
        <taxon>Magnoliopsida</taxon>
        <taxon>eudicotyledons</taxon>
        <taxon>Gunneridae</taxon>
        <taxon>Pentapetalae</taxon>
        <taxon>rosids</taxon>
        <taxon>fabids</taxon>
        <taxon>Fabales</taxon>
        <taxon>Fabaceae</taxon>
        <taxon>Papilionoideae</taxon>
        <taxon>50 kb inversion clade</taxon>
        <taxon>dalbergioids sensu lato</taxon>
        <taxon>Dalbergieae</taxon>
        <taxon>Pterocarpus clade</taxon>
        <taxon>Arachis</taxon>
    </lineage>
</organism>
<keyword evidence="2" id="KW-1185">Reference proteome</keyword>
<dbReference type="PANTHER" id="PTHR32467">
    <property type="entry name" value="AP2-LIKE ETHYLENE-RESPONSIVE TRANSCRIPTION FACTOR"/>
    <property type="match status" value="1"/>
</dbReference>
<evidence type="ECO:0008006" key="3">
    <source>
        <dbReference type="Google" id="ProtNLM"/>
    </source>
</evidence>
<protein>
    <recommendedName>
        <fullName evidence="3">AP2/ERF domain-containing protein</fullName>
    </recommendedName>
</protein>
<evidence type="ECO:0000313" key="2">
    <source>
        <dbReference type="Proteomes" id="UP000289738"/>
    </source>
</evidence>
<proteinExistence type="predicted"/>
<dbReference type="STRING" id="3818.A0A445DBW0"/>
<accession>A0A445DBW0</accession>
<dbReference type="EMBL" id="SDMP01000004">
    <property type="protein sequence ID" value="RYR60661.1"/>
    <property type="molecule type" value="Genomic_DNA"/>
</dbReference>
<dbReference type="Proteomes" id="UP000289738">
    <property type="component" value="Chromosome A04"/>
</dbReference>
<dbReference type="InterPro" id="IPR036955">
    <property type="entry name" value="AP2/ERF_dom_sf"/>
</dbReference>
<dbReference type="Gene3D" id="3.30.730.10">
    <property type="entry name" value="AP2/ERF domain"/>
    <property type="match status" value="1"/>
</dbReference>
<dbReference type="PANTHER" id="PTHR32467:SF81">
    <property type="entry name" value="OS06G0145700 PROTEIN"/>
    <property type="match status" value="1"/>
</dbReference>
<sequence length="192" mass="21950">MVILSNRHEAREDKKAIDCGGFCLLQTLSKFKAHAGSLRYSSTQWEAARVYDIAAIEYRGINAVTNFDLSNYITWLKPSHQNPQDPKPETEVVLNSQALTSPSNYAPNTIQHSKPLPFDNTSFISLDHLNYPQNQEVFDNKMYRFSSSKSSSPTVLAFSFALRCLGNWLKRTQTMHVEMNLMRKSQRINNKT</sequence>
<dbReference type="GO" id="GO:0003700">
    <property type="term" value="F:DNA-binding transcription factor activity"/>
    <property type="evidence" value="ECO:0007669"/>
    <property type="project" value="InterPro"/>
</dbReference>